<dbReference type="InterPro" id="IPR011042">
    <property type="entry name" value="6-blade_b-propeller_TolB-like"/>
</dbReference>
<accession>A0A9P4IPL1</accession>
<reference evidence="1" key="1">
    <citation type="journal article" date="2020" name="Stud. Mycol.">
        <title>101 Dothideomycetes genomes: a test case for predicting lifestyles and emergence of pathogens.</title>
        <authorList>
            <person name="Haridas S."/>
            <person name="Albert R."/>
            <person name="Binder M."/>
            <person name="Bloem J."/>
            <person name="Labutti K."/>
            <person name="Salamov A."/>
            <person name="Andreopoulos B."/>
            <person name="Baker S."/>
            <person name="Barry K."/>
            <person name="Bills G."/>
            <person name="Bluhm B."/>
            <person name="Cannon C."/>
            <person name="Castanera R."/>
            <person name="Culley D."/>
            <person name="Daum C."/>
            <person name="Ezra D."/>
            <person name="Gonzalez J."/>
            <person name="Henrissat B."/>
            <person name="Kuo A."/>
            <person name="Liang C."/>
            <person name="Lipzen A."/>
            <person name="Lutzoni F."/>
            <person name="Magnuson J."/>
            <person name="Mondo S."/>
            <person name="Nolan M."/>
            <person name="Ohm R."/>
            <person name="Pangilinan J."/>
            <person name="Park H.-J."/>
            <person name="Ramirez L."/>
            <person name="Alfaro M."/>
            <person name="Sun H."/>
            <person name="Tritt A."/>
            <person name="Yoshinaga Y."/>
            <person name="Zwiers L.-H."/>
            <person name="Turgeon B."/>
            <person name="Goodwin S."/>
            <person name="Spatafora J."/>
            <person name="Crous P."/>
            <person name="Grigoriev I."/>
        </authorList>
    </citation>
    <scope>NUCLEOTIDE SEQUENCE</scope>
    <source>
        <strain evidence="1">CBS 133067</strain>
    </source>
</reference>
<dbReference type="OrthoDB" id="5405081at2759"/>
<evidence type="ECO:0000313" key="1">
    <source>
        <dbReference type="EMBL" id="KAF2103672.1"/>
    </source>
</evidence>
<dbReference type="InterPro" id="IPR011659">
    <property type="entry name" value="WD40"/>
</dbReference>
<name>A0A9P4IPL1_9PEZI</name>
<dbReference type="AlphaFoldDB" id="A0A9P4IPL1"/>
<proteinExistence type="predicted"/>
<sequence length="341" mass="37753">MAAPGYTPQGLRPGVECPVDPGNLPPNTKQITYFGERAAFSPDGKKIAFMDKSYGDAFELDLETNRITLLTHPQNAGFLRVQYLPNGDYVLIGSRSFVDITTTRDTTQELWVLKQGEINPIPLNHFIDEGVAISRKSAKIAWAINHDNYPGVLIEGETLIYTADVVYAKNGTPYLDNQKEVIRAWSPDCVLEPQDFRNDDNELIFICYRQITAEISLANMRGIDLNTGKISVYRNVTNEYNEVEGIYPDGQYELVESSKGQIHPHGDDAIDIWKLKIEPHGTNFRRVTCFGSNVNGKSPINKASNPVVSPNGHTIAFQAAIAGDPAGVGYGLFLLDRSETS</sequence>
<evidence type="ECO:0000313" key="2">
    <source>
        <dbReference type="Proteomes" id="UP000799772"/>
    </source>
</evidence>
<dbReference type="Gene3D" id="2.120.10.30">
    <property type="entry name" value="TolB, C-terminal domain"/>
    <property type="match status" value="1"/>
</dbReference>
<dbReference type="Proteomes" id="UP000799772">
    <property type="component" value="Unassembled WGS sequence"/>
</dbReference>
<keyword evidence="2" id="KW-1185">Reference proteome</keyword>
<dbReference type="Pfam" id="PF07676">
    <property type="entry name" value="PD40"/>
    <property type="match status" value="1"/>
</dbReference>
<dbReference type="SUPFAM" id="SSF69304">
    <property type="entry name" value="Tricorn protease N-terminal domain"/>
    <property type="match status" value="1"/>
</dbReference>
<comment type="caution">
    <text evidence="1">The sequence shown here is derived from an EMBL/GenBank/DDBJ whole genome shotgun (WGS) entry which is preliminary data.</text>
</comment>
<organism evidence="1 2">
    <name type="scientific">Rhizodiscina lignyota</name>
    <dbReference type="NCBI Taxonomy" id="1504668"/>
    <lineage>
        <taxon>Eukaryota</taxon>
        <taxon>Fungi</taxon>
        <taxon>Dikarya</taxon>
        <taxon>Ascomycota</taxon>
        <taxon>Pezizomycotina</taxon>
        <taxon>Dothideomycetes</taxon>
        <taxon>Pleosporomycetidae</taxon>
        <taxon>Aulographales</taxon>
        <taxon>Rhizodiscinaceae</taxon>
        <taxon>Rhizodiscina</taxon>
    </lineage>
</organism>
<protein>
    <submittedName>
        <fullName evidence="1">Uncharacterized protein</fullName>
    </submittedName>
</protein>
<dbReference type="EMBL" id="ML978121">
    <property type="protein sequence ID" value="KAF2103672.1"/>
    <property type="molecule type" value="Genomic_DNA"/>
</dbReference>
<gene>
    <name evidence="1" type="ORF">NA57DRAFT_50544</name>
</gene>